<comment type="caution">
    <text evidence="1">The sequence shown here is derived from an EMBL/GenBank/DDBJ whole genome shotgun (WGS) entry which is preliminary data.</text>
</comment>
<organism evidence="1 2">
    <name type="scientific">Bacteroides cellulosilyticus DSM 14838</name>
    <dbReference type="NCBI Taxonomy" id="537012"/>
    <lineage>
        <taxon>Bacteria</taxon>
        <taxon>Pseudomonadati</taxon>
        <taxon>Bacteroidota</taxon>
        <taxon>Bacteroidia</taxon>
        <taxon>Bacteroidales</taxon>
        <taxon>Bacteroidaceae</taxon>
        <taxon>Bacteroides</taxon>
    </lineage>
</organism>
<protein>
    <recommendedName>
        <fullName evidence="3">Ribbon-helix-helix protein CopG domain-containing protein</fullName>
    </recommendedName>
</protein>
<dbReference type="HOGENOM" id="CLU_206988_0_0_10"/>
<reference evidence="1 2" key="1">
    <citation type="submission" date="2008-12" db="EMBL/GenBank/DDBJ databases">
        <authorList>
            <person name="Fulton L."/>
            <person name="Clifton S."/>
            <person name="Fulton B."/>
            <person name="Xu J."/>
            <person name="Minx P."/>
            <person name="Pepin K.H."/>
            <person name="Johnson M."/>
            <person name="Bhonagiri V."/>
            <person name="Nash W.E."/>
            <person name="Mardis E.R."/>
            <person name="Wilson R.K."/>
        </authorList>
    </citation>
    <scope>NUCLEOTIDE SEQUENCE [LARGE SCALE GENOMIC DNA]</scope>
    <source>
        <strain evidence="1 2">DSM 14838</strain>
    </source>
</reference>
<dbReference type="Proteomes" id="UP000003711">
    <property type="component" value="Unassembled WGS sequence"/>
</dbReference>
<dbReference type="EMBL" id="ACCH01000035">
    <property type="protein sequence ID" value="EEF91933.1"/>
    <property type="molecule type" value="Genomic_DNA"/>
</dbReference>
<proteinExistence type="predicted"/>
<evidence type="ECO:0000313" key="1">
    <source>
        <dbReference type="EMBL" id="EEF91933.1"/>
    </source>
</evidence>
<evidence type="ECO:0008006" key="3">
    <source>
        <dbReference type="Google" id="ProtNLM"/>
    </source>
</evidence>
<accession>E2N807</accession>
<dbReference type="RefSeq" id="WP_007209792.1">
    <property type="nucleotide sequence ID" value="NZ_EQ973488.1"/>
</dbReference>
<evidence type="ECO:0000313" key="2">
    <source>
        <dbReference type="Proteomes" id="UP000003711"/>
    </source>
</evidence>
<gene>
    <name evidence="1" type="ORF">BACCELL_00402</name>
</gene>
<name>E2N807_9BACE</name>
<reference evidence="1 2" key="2">
    <citation type="submission" date="2009-01" db="EMBL/GenBank/DDBJ databases">
        <title>Draft genome sequence of Bacteroides cellulosilyticus (DSM 14838).</title>
        <authorList>
            <person name="Sudarsanam P."/>
            <person name="Ley R."/>
            <person name="Guruge J."/>
            <person name="Turnbaugh P.J."/>
            <person name="Mahowald M."/>
            <person name="Liep D."/>
            <person name="Gordon J."/>
        </authorList>
    </citation>
    <scope>NUCLEOTIDE SEQUENCE [LARGE SCALE GENOMIC DNA]</scope>
    <source>
        <strain evidence="1 2">DSM 14838</strain>
    </source>
</reference>
<sequence>MKKKRISIRFDDRTLMLLEELSSKTGAKTSVVIRSLIMKGINDIMDDTGNFKINEKQIQEE</sequence>
<dbReference type="AlphaFoldDB" id="E2N807"/>